<dbReference type="PANTHER" id="PTHR46929:SF3">
    <property type="entry name" value="MYB_SANT-LIKE DOMAIN-CONTAINING PROTEIN"/>
    <property type="match status" value="1"/>
</dbReference>
<name>A0AAW1XAA1_RUBAR</name>
<feature type="domain" description="Myb/SANT-like" evidence="3">
    <location>
        <begin position="31"/>
        <end position="126"/>
    </location>
</feature>
<sequence>MASSKANKERQKKRKDQETNENEGEDKNYVRWSLQMDQALADIMRDERQRGNKGDGGWKKVAYNTAASILTAQFNTYIIADNVRNRVKTWKKFYGIVSDILSQSGFTWDATSKMITVDSEHAWEEYVQSHKEAKSFRFKVIANWEDIVDLCGKDRATGHGAETGVEGTQFMTLEDDHIVDLDGDTEGVEGSPSIDDILPNSMGSQKKTKQPPSTDIPPPKKRTIGTKDVLANSVAKMASSFQEFIQASASKLDPMEVYVEVNTIPDLSRDEKIKAYAWLIENEKQFLMLKAVPIEVKKDMILMFLSSKA</sequence>
<feature type="region of interest" description="Disordered" evidence="2">
    <location>
        <begin position="1"/>
        <end position="28"/>
    </location>
</feature>
<evidence type="ECO:0000256" key="1">
    <source>
        <dbReference type="SAM" id="Coils"/>
    </source>
</evidence>
<dbReference type="PANTHER" id="PTHR46929">
    <property type="entry name" value="EXPRESSED PROTEIN"/>
    <property type="match status" value="1"/>
</dbReference>
<feature type="region of interest" description="Disordered" evidence="2">
    <location>
        <begin position="183"/>
        <end position="224"/>
    </location>
</feature>
<dbReference type="InterPro" id="IPR024752">
    <property type="entry name" value="Myb/SANT-like_dom"/>
</dbReference>
<evidence type="ECO:0000259" key="3">
    <source>
        <dbReference type="Pfam" id="PF12776"/>
    </source>
</evidence>
<organism evidence="4 5">
    <name type="scientific">Rubus argutus</name>
    <name type="common">Southern blackberry</name>
    <dbReference type="NCBI Taxonomy" id="59490"/>
    <lineage>
        <taxon>Eukaryota</taxon>
        <taxon>Viridiplantae</taxon>
        <taxon>Streptophyta</taxon>
        <taxon>Embryophyta</taxon>
        <taxon>Tracheophyta</taxon>
        <taxon>Spermatophyta</taxon>
        <taxon>Magnoliopsida</taxon>
        <taxon>eudicotyledons</taxon>
        <taxon>Gunneridae</taxon>
        <taxon>Pentapetalae</taxon>
        <taxon>rosids</taxon>
        <taxon>fabids</taxon>
        <taxon>Rosales</taxon>
        <taxon>Rosaceae</taxon>
        <taxon>Rosoideae</taxon>
        <taxon>Rosoideae incertae sedis</taxon>
        <taxon>Rubus</taxon>
    </lineage>
</organism>
<keyword evidence="5" id="KW-1185">Reference proteome</keyword>
<dbReference type="Proteomes" id="UP001457282">
    <property type="component" value="Unassembled WGS sequence"/>
</dbReference>
<keyword evidence="1" id="KW-0175">Coiled coil</keyword>
<evidence type="ECO:0000256" key="2">
    <source>
        <dbReference type="SAM" id="MobiDB-lite"/>
    </source>
</evidence>
<evidence type="ECO:0000313" key="4">
    <source>
        <dbReference type="EMBL" id="KAK9932655.1"/>
    </source>
</evidence>
<evidence type="ECO:0000313" key="5">
    <source>
        <dbReference type="Proteomes" id="UP001457282"/>
    </source>
</evidence>
<reference evidence="4 5" key="1">
    <citation type="journal article" date="2023" name="G3 (Bethesda)">
        <title>A chromosome-length genome assembly and annotation of blackberry (Rubus argutus, cv. 'Hillquist').</title>
        <authorList>
            <person name="Bruna T."/>
            <person name="Aryal R."/>
            <person name="Dudchenko O."/>
            <person name="Sargent D.J."/>
            <person name="Mead D."/>
            <person name="Buti M."/>
            <person name="Cavallini A."/>
            <person name="Hytonen T."/>
            <person name="Andres J."/>
            <person name="Pham M."/>
            <person name="Weisz D."/>
            <person name="Mascagni F."/>
            <person name="Usai G."/>
            <person name="Natali L."/>
            <person name="Bassil N."/>
            <person name="Fernandez G.E."/>
            <person name="Lomsadze A."/>
            <person name="Armour M."/>
            <person name="Olukolu B."/>
            <person name="Poorten T."/>
            <person name="Britton C."/>
            <person name="Davik J."/>
            <person name="Ashrafi H."/>
            <person name="Aiden E.L."/>
            <person name="Borodovsky M."/>
            <person name="Worthington M."/>
        </authorList>
    </citation>
    <scope>NUCLEOTIDE SEQUENCE [LARGE SCALE GENOMIC DNA]</scope>
    <source>
        <strain evidence="4">PI 553951</strain>
    </source>
</reference>
<comment type="caution">
    <text evidence="4">The sequence shown here is derived from an EMBL/GenBank/DDBJ whole genome shotgun (WGS) entry which is preliminary data.</text>
</comment>
<feature type="coiled-coil region" evidence="1">
    <location>
        <begin position="1"/>
        <end position="28"/>
    </location>
</feature>
<protein>
    <recommendedName>
        <fullName evidence="3">Myb/SANT-like domain-containing protein</fullName>
    </recommendedName>
</protein>
<accession>A0AAW1XAA1</accession>
<gene>
    <name evidence="4" type="ORF">M0R45_019880</name>
</gene>
<feature type="compositionally biased region" description="Polar residues" evidence="2">
    <location>
        <begin position="201"/>
        <end position="213"/>
    </location>
</feature>
<proteinExistence type="predicted"/>
<dbReference type="Pfam" id="PF12776">
    <property type="entry name" value="Myb_DNA-bind_3"/>
    <property type="match status" value="1"/>
</dbReference>
<dbReference type="EMBL" id="JBEDUW010000004">
    <property type="protein sequence ID" value="KAK9932655.1"/>
    <property type="molecule type" value="Genomic_DNA"/>
</dbReference>
<dbReference type="AlphaFoldDB" id="A0AAW1XAA1"/>